<accession>A0A239LZ68</accession>
<keyword evidence="3" id="KW-1185">Reference proteome</keyword>
<evidence type="ECO:0008006" key="4">
    <source>
        <dbReference type="Google" id="ProtNLM"/>
    </source>
</evidence>
<feature type="chain" id="PRO_5012512053" description="Secreted protein" evidence="1">
    <location>
        <begin position="27"/>
        <end position="146"/>
    </location>
</feature>
<organism evidence="2 3">
    <name type="scientific">Actinacidiphila glaucinigra</name>
    <dbReference type="NCBI Taxonomy" id="235986"/>
    <lineage>
        <taxon>Bacteria</taxon>
        <taxon>Bacillati</taxon>
        <taxon>Actinomycetota</taxon>
        <taxon>Actinomycetes</taxon>
        <taxon>Kitasatosporales</taxon>
        <taxon>Streptomycetaceae</taxon>
        <taxon>Actinacidiphila</taxon>
    </lineage>
</organism>
<protein>
    <recommendedName>
        <fullName evidence="4">Secreted protein</fullName>
    </recommendedName>
</protein>
<dbReference type="Proteomes" id="UP000198280">
    <property type="component" value="Unassembled WGS sequence"/>
</dbReference>
<sequence length="146" mass="15310">MPTTRVLGGVAMAAAVIGLTVPNASASDISDAWVTPYYAVPGMRLTVTTTACPDANYSKGQSEAGGQVNLLPLGRSGLLAGTFRVPKHTRPGWYTVTVRCPPRIQTTASFRVVRGPAHGFSGLDRGFSGLECDDDFGPVGRRSSGR</sequence>
<dbReference type="RefSeq" id="WP_143681686.1">
    <property type="nucleotide sequence ID" value="NZ_FZOF01000022.1"/>
</dbReference>
<dbReference type="OrthoDB" id="4333798at2"/>
<reference evidence="2 3" key="1">
    <citation type="submission" date="2017-06" db="EMBL/GenBank/DDBJ databases">
        <authorList>
            <person name="Kim H.J."/>
            <person name="Triplett B.A."/>
        </authorList>
    </citation>
    <scope>NUCLEOTIDE SEQUENCE [LARGE SCALE GENOMIC DNA]</scope>
    <source>
        <strain evidence="2 3">CGMCC 4.1858</strain>
    </source>
</reference>
<evidence type="ECO:0000313" key="2">
    <source>
        <dbReference type="EMBL" id="SNT35806.1"/>
    </source>
</evidence>
<name>A0A239LZ68_9ACTN</name>
<evidence type="ECO:0000256" key="1">
    <source>
        <dbReference type="SAM" id="SignalP"/>
    </source>
</evidence>
<feature type="signal peptide" evidence="1">
    <location>
        <begin position="1"/>
        <end position="26"/>
    </location>
</feature>
<dbReference type="EMBL" id="FZOF01000022">
    <property type="protein sequence ID" value="SNT35806.1"/>
    <property type="molecule type" value="Genomic_DNA"/>
</dbReference>
<proteinExistence type="predicted"/>
<keyword evidence="1" id="KW-0732">Signal</keyword>
<gene>
    <name evidence="2" type="ORF">SAMN05216252_12229</name>
</gene>
<dbReference type="AlphaFoldDB" id="A0A239LZ68"/>
<evidence type="ECO:0000313" key="3">
    <source>
        <dbReference type="Proteomes" id="UP000198280"/>
    </source>
</evidence>